<proteinExistence type="predicted"/>
<dbReference type="AlphaFoldDB" id="A0AAJ1U0I4"/>
<protein>
    <submittedName>
        <fullName evidence="1">Uncharacterized protein YdiU (UPF0061 family)</fullName>
    </submittedName>
</protein>
<sequence>MDRANPVYVPRNHLVEEALAAAQDGDLAPTERLLEALAAPYDERPGLERFAEPSPDGLEGYRTFCGT</sequence>
<comment type="caution">
    <text evidence="1">The sequence shown here is derived from an EMBL/GenBank/DDBJ whole genome shotgun (WGS) entry which is preliminary data.</text>
</comment>
<dbReference type="Proteomes" id="UP001239215">
    <property type="component" value="Unassembled WGS sequence"/>
</dbReference>
<organism evidence="1 2">
    <name type="scientific">Nocardioides zeae</name>
    <dbReference type="NCBI Taxonomy" id="1457234"/>
    <lineage>
        <taxon>Bacteria</taxon>
        <taxon>Bacillati</taxon>
        <taxon>Actinomycetota</taxon>
        <taxon>Actinomycetes</taxon>
        <taxon>Propionibacteriales</taxon>
        <taxon>Nocardioidaceae</taxon>
        <taxon>Nocardioides</taxon>
    </lineage>
</organism>
<gene>
    <name evidence="1" type="ORF">QE405_000517</name>
</gene>
<reference evidence="1" key="1">
    <citation type="submission" date="2023-07" db="EMBL/GenBank/DDBJ databases">
        <title>Functional and genomic diversity of the sorghum phyllosphere microbiome.</title>
        <authorList>
            <person name="Shade A."/>
        </authorList>
    </citation>
    <scope>NUCLEOTIDE SEQUENCE</scope>
    <source>
        <strain evidence="1">SORGH_AS_1067</strain>
    </source>
</reference>
<name>A0AAJ1U0I4_9ACTN</name>
<dbReference type="RefSeq" id="WP_307198664.1">
    <property type="nucleotide sequence ID" value="NZ_JAUTAN010000001.1"/>
</dbReference>
<accession>A0AAJ1U0I4</accession>
<evidence type="ECO:0000313" key="2">
    <source>
        <dbReference type="Proteomes" id="UP001239215"/>
    </source>
</evidence>
<evidence type="ECO:0000313" key="1">
    <source>
        <dbReference type="EMBL" id="MDQ1103233.1"/>
    </source>
</evidence>
<dbReference type="EMBL" id="JAUTAN010000001">
    <property type="protein sequence ID" value="MDQ1103233.1"/>
    <property type="molecule type" value="Genomic_DNA"/>
</dbReference>